<dbReference type="EMBL" id="ASPP01018928">
    <property type="protein sequence ID" value="ETO15644.1"/>
    <property type="molecule type" value="Genomic_DNA"/>
</dbReference>
<reference evidence="2 3" key="1">
    <citation type="journal article" date="2013" name="Curr. Biol.">
        <title>The Genome of the Foraminiferan Reticulomyxa filosa.</title>
        <authorList>
            <person name="Glockner G."/>
            <person name="Hulsmann N."/>
            <person name="Schleicher M."/>
            <person name="Noegel A.A."/>
            <person name="Eichinger L."/>
            <person name="Gallinger C."/>
            <person name="Pawlowski J."/>
            <person name="Sierra R."/>
            <person name="Euteneuer U."/>
            <person name="Pillet L."/>
            <person name="Moustafa A."/>
            <person name="Platzer M."/>
            <person name="Groth M."/>
            <person name="Szafranski K."/>
            <person name="Schliwa M."/>
        </authorList>
    </citation>
    <scope>NUCLEOTIDE SEQUENCE [LARGE SCALE GENOMIC DNA]</scope>
</reference>
<feature type="compositionally biased region" description="Basic residues" evidence="1">
    <location>
        <begin position="98"/>
        <end position="107"/>
    </location>
</feature>
<name>X6MP52_RETFI</name>
<proteinExistence type="predicted"/>
<comment type="caution">
    <text evidence="2">The sequence shown here is derived from an EMBL/GenBank/DDBJ whole genome shotgun (WGS) entry which is preliminary data.</text>
</comment>
<feature type="region of interest" description="Disordered" evidence="1">
    <location>
        <begin position="202"/>
        <end position="246"/>
    </location>
</feature>
<evidence type="ECO:0000256" key="1">
    <source>
        <dbReference type="SAM" id="MobiDB-lite"/>
    </source>
</evidence>
<organism evidence="2 3">
    <name type="scientific">Reticulomyxa filosa</name>
    <dbReference type="NCBI Taxonomy" id="46433"/>
    <lineage>
        <taxon>Eukaryota</taxon>
        <taxon>Sar</taxon>
        <taxon>Rhizaria</taxon>
        <taxon>Retaria</taxon>
        <taxon>Foraminifera</taxon>
        <taxon>Monothalamids</taxon>
        <taxon>Reticulomyxidae</taxon>
        <taxon>Reticulomyxa</taxon>
    </lineage>
</organism>
<dbReference type="AlphaFoldDB" id="X6MP52"/>
<keyword evidence="3" id="KW-1185">Reference proteome</keyword>
<sequence>MELSTQSVEESTQHRDVHVQKDVRGIHEWKTNRLHKTITIKEGEDREEMEEHTDSKETESVRTEYLDKHGNVQKTITHELQFTNIFFLRPQYLYVVSKKKKKKKLKINKINNSKDDDKNDDKNTKDKDKNSKNNNGHKSDNKHADHKPNTGASPIAKSYENSNSNNDNNNNKSAKGAKENTTWSKLQRIHNDLTFDEECRQESVAADRQTEITDGNDTLQGNAKRAKSYVVKEEMEESSASNVENT</sequence>
<accession>X6MP52</accession>
<evidence type="ECO:0000313" key="2">
    <source>
        <dbReference type="EMBL" id="ETO15644.1"/>
    </source>
</evidence>
<feature type="compositionally biased region" description="Low complexity" evidence="1">
    <location>
        <begin position="157"/>
        <end position="174"/>
    </location>
</feature>
<feature type="compositionally biased region" description="Basic and acidic residues" evidence="1">
    <location>
        <begin position="112"/>
        <end position="148"/>
    </location>
</feature>
<feature type="region of interest" description="Disordered" evidence="1">
    <location>
        <begin position="98"/>
        <end position="183"/>
    </location>
</feature>
<dbReference type="Proteomes" id="UP000023152">
    <property type="component" value="Unassembled WGS sequence"/>
</dbReference>
<protein>
    <submittedName>
        <fullName evidence="2">Pfemp3-like protein</fullName>
    </submittedName>
</protein>
<evidence type="ECO:0000313" key="3">
    <source>
        <dbReference type="Proteomes" id="UP000023152"/>
    </source>
</evidence>
<feature type="region of interest" description="Disordered" evidence="1">
    <location>
        <begin position="42"/>
        <end position="61"/>
    </location>
</feature>
<feature type="compositionally biased region" description="Basic and acidic residues" evidence="1">
    <location>
        <begin position="52"/>
        <end position="61"/>
    </location>
</feature>
<feature type="compositionally biased region" description="Polar residues" evidence="1">
    <location>
        <begin position="212"/>
        <end position="221"/>
    </location>
</feature>
<gene>
    <name evidence="2" type="ORF">RFI_21719</name>
</gene>